<dbReference type="InterPro" id="IPR036249">
    <property type="entry name" value="Thioredoxin-like_sf"/>
</dbReference>
<evidence type="ECO:0000313" key="1">
    <source>
        <dbReference type="EMBL" id="AQP44941.1"/>
    </source>
</evidence>
<dbReference type="SUPFAM" id="SSF52833">
    <property type="entry name" value="Thioredoxin-like"/>
    <property type="match status" value="1"/>
</dbReference>
<organism evidence="1 2">
    <name type="scientific">Tessaracoccus flavus</name>
    <dbReference type="NCBI Taxonomy" id="1610493"/>
    <lineage>
        <taxon>Bacteria</taxon>
        <taxon>Bacillati</taxon>
        <taxon>Actinomycetota</taxon>
        <taxon>Actinomycetes</taxon>
        <taxon>Propionibacteriales</taxon>
        <taxon>Propionibacteriaceae</taxon>
        <taxon>Tessaracoccus</taxon>
    </lineage>
</organism>
<dbReference type="EMBL" id="CP019605">
    <property type="protein sequence ID" value="AQP44941.1"/>
    <property type="molecule type" value="Genomic_DNA"/>
</dbReference>
<keyword evidence="2" id="KW-1185">Reference proteome</keyword>
<evidence type="ECO:0000313" key="2">
    <source>
        <dbReference type="Proteomes" id="UP000188324"/>
    </source>
</evidence>
<dbReference type="PROSITE" id="PS51352">
    <property type="entry name" value="THIOREDOXIN_2"/>
    <property type="match status" value="1"/>
</dbReference>
<proteinExistence type="predicted"/>
<dbReference type="OrthoDB" id="8991911at2"/>
<dbReference type="Gene3D" id="3.40.30.10">
    <property type="entry name" value="Glutaredoxin"/>
    <property type="match status" value="1"/>
</dbReference>
<dbReference type="KEGG" id="tfl:RPIT_09210"/>
<reference evidence="1 2" key="1">
    <citation type="journal article" date="2016" name="Int. J. Syst. Evol. Microbiol.">
        <title>Tessaracoccus flavus sp. nov., isolated from the drainage system of a lindane-producing factory.</title>
        <authorList>
            <person name="Kumari R."/>
            <person name="Singh P."/>
            <person name="Schumann P."/>
            <person name="Lal R."/>
        </authorList>
    </citation>
    <scope>NUCLEOTIDE SEQUENCE [LARGE SCALE GENOMIC DNA]</scope>
    <source>
        <strain evidence="1 2">RP1T</strain>
    </source>
</reference>
<dbReference type="AlphaFoldDB" id="A0A1Q2CFP7"/>
<dbReference type="STRING" id="1610493.RPIT_09210"/>
<dbReference type="RefSeq" id="WP_077342519.1">
    <property type="nucleotide sequence ID" value="NZ_CP019605.1"/>
</dbReference>
<dbReference type="CDD" id="cd02947">
    <property type="entry name" value="TRX_family"/>
    <property type="match status" value="1"/>
</dbReference>
<name>A0A1Q2CFP7_9ACTN</name>
<dbReference type="Proteomes" id="UP000188324">
    <property type="component" value="Chromosome"/>
</dbReference>
<sequence length="109" mass="11672">MSLGYEDEQPTRDAVDAMSGEVALEFGANWCGYCRAAKPHLDAALDRRPGVRRVKVADGKGLPLGRSFGVKLWPTLVLLRDGQEVGRVVRPTDRSDVTAALDAAGFSGS</sequence>
<gene>
    <name evidence="1" type="ORF">RPIT_09210</name>
</gene>
<dbReference type="InterPro" id="IPR013766">
    <property type="entry name" value="Thioredoxin_domain"/>
</dbReference>
<dbReference type="Pfam" id="PF00085">
    <property type="entry name" value="Thioredoxin"/>
    <property type="match status" value="1"/>
</dbReference>
<accession>A0A1Q2CFP7</accession>
<protein>
    <submittedName>
        <fullName evidence="1">Thiol reductase thioredoxin</fullName>
    </submittedName>
</protein>